<keyword evidence="3" id="KW-1185">Reference proteome</keyword>
<comment type="caution">
    <text evidence="2">The sequence shown here is derived from an EMBL/GenBank/DDBJ whole genome shotgun (WGS) entry which is preliminary data.</text>
</comment>
<gene>
    <name evidence="2" type="ORF">ACFO3I_04985</name>
</gene>
<dbReference type="PANTHER" id="PTHR37829:SF3">
    <property type="entry name" value="PROTEIN JAYE-RELATED"/>
    <property type="match status" value="1"/>
</dbReference>
<evidence type="ECO:0000259" key="1">
    <source>
        <dbReference type="Pfam" id="PF04865"/>
    </source>
</evidence>
<sequence length="395" mass="42671">MRPTVDFESILKDQGVPVTSDEVIAMVNTDVTAANSIISNNSALSPFWRLFTACIVSPVLWLIKTLLARHVLPAMYAATATKTYLELKAWDVGISRKAAVKTKGYIVFTKTDVNAAIAIPAGTLIQTDSTLGAVYKMRVLTATVIPVGTLSQAILCEAENTGAGYNLPAGYYNVLPVPVAGIESASNGANWIETAGADKESEDALALRIRDKFASVGNYHIDAVYRAAIATFAGIRSDLLFFEHDAPRGPGTANCYVMMPVGETPASLIDEINDYISVQGYHGHGDDLLAIAIPPAPTALSLEFWHKDNLSSDEITVLEAAIEARVRAAFRESDLYQELTRTLPRSVFAFSRLGQELHNALPNLKSIRFLNDDLESGLELPRISSLTISNEGPAQ</sequence>
<dbReference type="RefSeq" id="WP_377332247.1">
    <property type="nucleotide sequence ID" value="NZ_JBHSGB010000005.1"/>
</dbReference>
<reference evidence="3" key="1">
    <citation type="journal article" date="2019" name="Int. J. Syst. Evol. Microbiol.">
        <title>The Global Catalogue of Microorganisms (GCM) 10K type strain sequencing project: providing services to taxonomists for standard genome sequencing and annotation.</title>
        <authorList>
            <consortium name="The Broad Institute Genomics Platform"/>
            <consortium name="The Broad Institute Genome Sequencing Center for Infectious Disease"/>
            <person name="Wu L."/>
            <person name="Ma J."/>
        </authorList>
    </citation>
    <scope>NUCLEOTIDE SEQUENCE [LARGE SCALE GENOMIC DNA]</scope>
    <source>
        <strain evidence="3">DT28</strain>
    </source>
</reference>
<organism evidence="2 3">
    <name type="scientific">Rheinheimera marina</name>
    <dbReference type="NCBI Taxonomy" id="1774958"/>
    <lineage>
        <taxon>Bacteria</taxon>
        <taxon>Pseudomonadati</taxon>
        <taxon>Pseudomonadota</taxon>
        <taxon>Gammaproteobacteria</taxon>
        <taxon>Chromatiales</taxon>
        <taxon>Chromatiaceae</taxon>
        <taxon>Rheinheimera</taxon>
    </lineage>
</organism>
<dbReference type="Pfam" id="PF04865">
    <property type="entry name" value="Baseplate_J"/>
    <property type="match status" value="1"/>
</dbReference>
<proteinExistence type="predicted"/>
<accession>A0ABV9JIQ5</accession>
<feature type="domain" description="Baseplate protein J-like barrel" evidence="1">
    <location>
        <begin position="106"/>
        <end position="191"/>
    </location>
</feature>
<dbReference type="InterPro" id="IPR006949">
    <property type="entry name" value="Barrel_Baseplate_J-like"/>
</dbReference>
<dbReference type="EMBL" id="JBHSGB010000005">
    <property type="protein sequence ID" value="MFC4654381.1"/>
    <property type="molecule type" value="Genomic_DNA"/>
</dbReference>
<dbReference type="InterPro" id="IPR052399">
    <property type="entry name" value="Phage_Baseplate_Assmbl_Protein"/>
</dbReference>
<dbReference type="Proteomes" id="UP001595962">
    <property type="component" value="Unassembled WGS sequence"/>
</dbReference>
<evidence type="ECO:0000313" key="3">
    <source>
        <dbReference type="Proteomes" id="UP001595962"/>
    </source>
</evidence>
<protein>
    <submittedName>
        <fullName evidence="2">Baseplate J/gp47 family protein</fullName>
    </submittedName>
</protein>
<name>A0ABV9JIQ5_9GAMM</name>
<dbReference type="PANTHER" id="PTHR37829">
    <property type="entry name" value="PHAGE-LIKE ELEMENT PBSX PROTEIN XKDT"/>
    <property type="match status" value="1"/>
</dbReference>
<evidence type="ECO:0000313" key="2">
    <source>
        <dbReference type="EMBL" id="MFC4654381.1"/>
    </source>
</evidence>